<keyword evidence="2" id="KW-1185">Reference proteome</keyword>
<dbReference type="STRING" id="1001994.MY1_0671"/>
<dbReference type="AlphaFoldDB" id="F9CVY2"/>
<reference evidence="1 2" key="1">
    <citation type="journal article" date="2011" name="J. Bacteriol.">
        <title>Genome Sequence of an Ammonia-Oxidizing Soil Archaeon, "Candidatus Nitrosoarchaeum koreensis" MY1.</title>
        <authorList>
            <person name="Kim B.K."/>
            <person name="Jung M.Y."/>
            <person name="Yu D.S."/>
            <person name="Park S.J."/>
            <person name="Oh T.K."/>
            <person name="Rhee S.K."/>
            <person name="Kim J.F."/>
        </authorList>
    </citation>
    <scope>NUCLEOTIDE SEQUENCE [LARGE SCALE GENOMIC DNA]</scope>
    <source>
        <strain evidence="1 2">MY1</strain>
    </source>
</reference>
<comment type="caution">
    <text evidence="1">The sequence shown here is derived from an EMBL/GenBank/DDBJ whole genome shotgun (WGS) entry which is preliminary data.</text>
</comment>
<dbReference type="RefSeq" id="WP_007550187.1">
    <property type="nucleotide sequence ID" value="NZ_AFPU01000001.1"/>
</dbReference>
<dbReference type="Pfam" id="PF20565">
    <property type="entry name" value="DUF6775"/>
    <property type="match status" value="1"/>
</dbReference>
<dbReference type="EMBL" id="AFPU01000001">
    <property type="protein sequence ID" value="EGP93434.1"/>
    <property type="molecule type" value="Genomic_DNA"/>
</dbReference>
<dbReference type="InterPro" id="IPR046666">
    <property type="entry name" value="DUF6775"/>
</dbReference>
<sequence>MKISKIFLYDEPAVSQIQLDRLAVFLNKTFSIPVEIRDSILKFSKKDTAEKIAACRIFNLRKPYERHNPNTDEIIFEEANFENTSKTENIIMYDGFEIQKVLTELIPENERKLESFHIFFTNKLTCTYDYNDYRYHGRALIGANPSIVSTTGIIEAPAKPREYYLELMSSYAQGINVESIKQKYKGTYLEYNDTRLSRIIEGYLLQAIFYLEIGDAFCDKMECRLFNAHWQKDLMYSQLENRKLCEKHLLILNRLNEHNNK</sequence>
<name>F9CVY2_9ARCH</name>
<gene>
    <name evidence="1" type="ORF">MY1_0671</name>
</gene>
<dbReference type="Proteomes" id="UP000004440">
    <property type="component" value="Unassembled WGS sequence"/>
</dbReference>
<dbReference type="PATRIC" id="fig|1001994.6.peg.654"/>
<protein>
    <submittedName>
        <fullName evidence="1">Uncharacterized protein</fullName>
    </submittedName>
</protein>
<accession>F9CVY2</accession>
<organism evidence="1 2">
    <name type="scientific">Nitrosarchaeum koreense MY1</name>
    <dbReference type="NCBI Taxonomy" id="1001994"/>
    <lineage>
        <taxon>Archaea</taxon>
        <taxon>Nitrososphaerota</taxon>
        <taxon>Nitrososphaeria</taxon>
        <taxon>Nitrosopumilales</taxon>
        <taxon>Nitrosopumilaceae</taxon>
        <taxon>Nitrosarchaeum</taxon>
    </lineage>
</organism>
<evidence type="ECO:0000313" key="1">
    <source>
        <dbReference type="EMBL" id="EGP93434.1"/>
    </source>
</evidence>
<evidence type="ECO:0000313" key="2">
    <source>
        <dbReference type="Proteomes" id="UP000004440"/>
    </source>
</evidence>
<proteinExistence type="predicted"/>